<dbReference type="SUPFAM" id="SSF52317">
    <property type="entry name" value="Class I glutamine amidotransferase-like"/>
    <property type="match status" value="1"/>
</dbReference>
<evidence type="ECO:0000259" key="3">
    <source>
        <dbReference type="PROSITE" id="PS01124"/>
    </source>
</evidence>
<evidence type="ECO:0000313" key="4">
    <source>
        <dbReference type="EMBL" id="TYL85823.1"/>
    </source>
</evidence>
<dbReference type="Proteomes" id="UP000324853">
    <property type="component" value="Unassembled WGS sequence"/>
</dbReference>
<keyword evidence="2" id="KW-0804">Transcription</keyword>
<name>A0A5S4WW31_9BRAD</name>
<dbReference type="Pfam" id="PF01965">
    <property type="entry name" value="DJ-1_PfpI"/>
    <property type="match status" value="1"/>
</dbReference>
<dbReference type="InterPro" id="IPR009057">
    <property type="entry name" value="Homeodomain-like_sf"/>
</dbReference>
<dbReference type="SMART" id="SM00342">
    <property type="entry name" value="HTH_ARAC"/>
    <property type="match status" value="1"/>
</dbReference>
<evidence type="ECO:0000313" key="5">
    <source>
        <dbReference type="Proteomes" id="UP000324853"/>
    </source>
</evidence>
<sequence length="312" mass="33828">MIGVLIFPNFQLLDAAGPISVFEAAGELSGRRIDTKLIALGNTPIRSSSGVKFYAADARRVRSLDTLIVAGSEDIAGLMGSERTIAFVRSMAAKIRRIAGIGSGAHVLGRAGLLNGRRATTHWSLCKDLRALGSGVRLQPSQLIVKDGKVWSCAGNSAGVDLALAMVAEDYGSEIAKEVARDFVLCWPRSGGQSQFSAGLQLKSSQNRFGAFLKWVHDHLDEPLTLDRMSAQFHLSPRQFTRTFAAATGISPSKAVESLRISTARAKIETMTDSMEAIAHQTGFRDAAHMRRAFIRIFGQPPQSFRRTARRS</sequence>
<dbReference type="CDD" id="cd03137">
    <property type="entry name" value="GATase1_AraC_1"/>
    <property type="match status" value="1"/>
</dbReference>
<organism evidence="4 5">
    <name type="scientific">Bradyrhizobium cytisi</name>
    <dbReference type="NCBI Taxonomy" id="515489"/>
    <lineage>
        <taxon>Bacteria</taxon>
        <taxon>Pseudomonadati</taxon>
        <taxon>Pseudomonadota</taxon>
        <taxon>Alphaproteobacteria</taxon>
        <taxon>Hyphomicrobiales</taxon>
        <taxon>Nitrobacteraceae</taxon>
        <taxon>Bradyrhizobium</taxon>
    </lineage>
</organism>
<dbReference type="PANTHER" id="PTHR43130:SF3">
    <property type="entry name" value="HTH-TYPE TRANSCRIPTIONAL REGULATOR RV1931C"/>
    <property type="match status" value="1"/>
</dbReference>
<dbReference type="Gene3D" id="1.10.10.60">
    <property type="entry name" value="Homeodomain-like"/>
    <property type="match status" value="1"/>
</dbReference>
<dbReference type="OrthoDB" id="9793422at2"/>
<comment type="caution">
    <text evidence="4">The sequence shown here is derived from an EMBL/GenBank/DDBJ whole genome shotgun (WGS) entry which is preliminary data.</text>
</comment>
<dbReference type="PANTHER" id="PTHR43130">
    <property type="entry name" value="ARAC-FAMILY TRANSCRIPTIONAL REGULATOR"/>
    <property type="match status" value="1"/>
</dbReference>
<proteinExistence type="predicted"/>
<gene>
    <name evidence="4" type="ORF">FXB38_09780</name>
</gene>
<keyword evidence="1" id="KW-0805">Transcription regulation</keyword>
<dbReference type="RefSeq" id="WP_148750654.1">
    <property type="nucleotide sequence ID" value="NZ_VSSR01000016.1"/>
</dbReference>
<dbReference type="AlphaFoldDB" id="A0A5S4WW31"/>
<evidence type="ECO:0000256" key="2">
    <source>
        <dbReference type="ARBA" id="ARBA00023163"/>
    </source>
</evidence>
<dbReference type="GO" id="GO:0043565">
    <property type="term" value="F:sequence-specific DNA binding"/>
    <property type="evidence" value="ECO:0007669"/>
    <property type="project" value="InterPro"/>
</dbReference>
<reference evidence="4 5" key="1">
    <citation type="submission" date="2019-08" db="EMBL/GenBank/DDBJ databases">
        <title>Bradyrhizobium hipponensis sp. nov., a rhizobium isolated from a Lupinus angustifolius root nodule in Tunisia.</title>
        <authorList>
            <person name="Off K."/>
            <person name="Rejili M."/>
            <person name="Mars M."/>
            <person name="Brachmann A."/>
            <person name="Marin M."/>
        </authorList>
    </citation>
    <scope>NUCLEOTIDE SEQUENCE [LARGE SCALE GENOMIC DNA]</scope>
    <source>
        <strain evidence="4 5">CTAW11</strain>
    </source>
</reference>
<dbReference type="Pfam" id="PF12833">
    <property type="entry name" value="HTH_18"/>
    <property type="match status" value="1"/>
</dbReference>
<protein>
    <submittedName>
        <fullName evidence="4">Helix-turn-helix domain-containing protein</fullName>
    </submittedName>
</protein>
<dbReference type="GO" id="GO:0003700">
    <property type="term" value="F:DNA-binding transcription factor activity"/>
    <property type="evidence" value="ECO:0007669"/>
    <property type="project" value="InterPro"/>
</dbReference>
<dbReference type="InterPro" id="IPR029062">
    <property type="entry name" value="Class_I_gatase-like"/>
</dbReference>
<feature type="domain" description="HTH araC/xylS-type" evidence="3">
    <location>
        <begin position="210"/>
        <end position="308"/>
    </location>
</feature>
<dbReference type="EMBL" id="VSSR01000016">
    <property type="protein sequence ID" value="TYL85823.1"/>
    <property type="molecule type" value="Genomic_DNA"/>
</dbReference>
<dbReference type="InterPro" id="IPR018060">
    <property type="entry name" value="HTH_AraC"/>
</dbReference>
<evidence type="ECO:0000256" key="1">
    <source>
        <dbReference type="ARBA" id="ARBA00023015"/>
    </source>
</evidence>
<dbReference type="SUPFAM" id="SSF46689">
    <property type="entry name" value="Homeodomain-like"/>
    <property type="match status" value="2"/>
</dbReference>
<dbReference type="PROSITE" id="PS01124">
    <property type="entry name" value="HTH_ARAC_FAMILY_2"/>
    <property type="match status" value="1"/>
</dbReference>
<accession>A0A5S4WW31</accession>
<keyword evidence="5" id="KW-1185">Reference proteome</keyword>
<dbReference type="Gene3D" id="3.40.50.880">
    <property type="match status" value="1"/>
</dbReference>
<dbReference type="InterPro" id="IPR002818">
    <property type="entry name" value="DJ-1/PfpI"/>
</dbReference>
<dbReference type="InterPro" id="IPR052158">
    <property type="entry name" value="INH-QAR"/>
</dbReference>